<sequence>MSNGHKLSESGSNQSQPKIFPSGTGSSDVSSALTVANMKRLENEYTASKEAFTKQRIQDYIKQTNLARFNKEVTGKTSTELVWDAEPEGASSSFPEKQSENSKE</sequence>
<feature type="region of interest" description="Disordered" evidence="1">
    <location>
        <begin position="1"/>
        <end position="31"/>
    </location>
</feature>
<feature type="region of interest" description="Disordered" evidence="1">
    <location>
        <begin position="75"/>
        <end position="104"/>
    </location>
</feature>
<dbReference type="AlphaFoldDB" id="A0A099ZYF8"/>
<protein>
    <submittedName>
        <fullName evidence="2">Uncharacterized protein</fullName>
    </submittedName>
</protein>
<dbReference type="Proteomes" id="UP000053858">
    <property type="component" value="Unassembled WGS sequence"/>
</dbReference>
<name>A0A099ZYF8_CHAVO</name>
<accession>A0A099ZYF8</accession>
<evidence type="ECO:0000313" key="2">
    <source>
        <dbReference type="EMBL" id="KGL86193.1"/>
    </source>
</evidence>
<reference evidence="3" key="1">
    <citation type="journal article" date="2014" name="Science">
        <title>Comparative genomics reveals insights into avian genome evolution and adaptation.</title>
        <authorList>
            <consortium name="Avian Genome Consortium"/>
            <person name="Zhang G."/>
            <person name="Li C."/>
            <person name="Li Q."/>
            <person name="Li B."/>
            <person name="Larkin D.M."/>
            <person name="Lee C."/>
            <person name="Storz J.F."/>
            <person name="Antunes A."/>
            <person name="Greenwold M.J."/>
            <person name="Meredith R.W."/>
            <person name="Odeen A."/>
            <person name="Cui J."/>
            <person name="Zhou Q."/>
            <person name="Xu L."/>
            <person name="Pan H."/>
            <person name="Wang Z."/>
            <person name="Jin L."/>
            <person name="Zhang P."/>
            <person name="Hu H."/>
            <person name="Yang W."/>
            <person name="Hu J."/>
            <person name="Xiao J."/>
            <person name="Yang Z."/>
            <person name="Liu Y."/>
            <person name="Xie Q."/>
            <person name="Yu H."/>
            <person name="Lian J."/>
            <person name="Wen P."/>
            <person name="Zhang F."/>
            <person name="Li H."/>
            <person name="Zeng Y."/>
            <person name="Xiong Z."/>
            <person name="Liu S."/>
            <person name="Zhou L."/>
            <person name="Huang Z."/>
            <person name="An N."/>
            <person name="Wang J."/>
            <person name="Zheng Q."/>
            <person name="Xiong Y."/>
            <person name="Wang G."/>
            <person name="Wang B."/>
            <person name="Wang J."/>
            <person name="Fan Y."/>
            <person name="da Fonseca R.R."/>
            <person name="Alfaro-Nunez A."/>
            <person name="Schubert M."/>
            <person name="Orlando L."/>
            <person name="Mourier T."/>
            <person name="Howard J.T."/>
            <person name="Ganapathy G."/>
            <person name="Pfenning A."/>
            <person name="Whitney O."/>
            <person name="Rivas M.V."/>
            <person name="Hara E."/>
            <person name="Smith J."/>
            <person name="Farre M."/>
            <person name="Narayan J."/>
            <person name="Slavov G."/>
            <person name="Romanov M.N."/>
            <person name="Borges R."/>
            <person name="Machado J.P."/>
            <person name="Khan I."/>
            <person name="Springer M.S."/>
            <person name="Gatesy J."/>
            <person name="Hoffmann F.G."/>
            <person name="Opazo J.C."/>
            <person name="Hastad O."/>
            <person name="Sawyer R.H."/>
            <person name="Kim H."/>
            <person name="Kim K.W."/>
            <person name="Kim H.J."/>
            <person name="Cho S."/>
            <person name="Li N."/>
            <person name="Huang Y."/>
            <person name="Bruford M.W."/>
            <person name="Zhan X."/>
            <person name="Dixon A."/>
            <person name="Bertelsen M.F."/>
            <person name="Derryberry E."/>
            <person name="Warren W."/>
            <person name="Wilson R.K."/>
            <person name="Li S."/>
            <person name="Ray D.A."/>
            <person name="Green R.E."/>
            <person name="O'Brien S.J."/>
            <person name="Griffin D."/>
            <person name="Johnson W.E."/>
            <person name="Haussler D."/>
            <person name="Ryder O.A."/>
            <person name="Willerslev E."/>
            <person name="Graves G.R."/>
            <person name="Alstrom P."/>
            <person name="Fjeldsa J."/>
            <person name="Mindell D.P."/>
            <person name="Edwards S.V."/>
            <person name="Braun E.L."/>
            <person name="Rahbek C."/>
            <person name="Burt D.W."/>
            <person name="Houde P."/>
            <person name="Zhang Y."/>
            <person name="Yang H."/>
            <person name="Wang J."/>
            <person name="Jarvis E.D."/>
            <person name="Gilbert M.T."/>
            <person name="Wang J."/>
        </authorList>
    </citation>
    <scope>NUCLEOTIDE SEQUENCE [LARGE SCALE GENOMIC DNA]</scope>
</reference>
<feature type="non-terminal residue" evidence="2">
    <location>
        <position position="104"/>
    </location>
</feature>
<proteinExistence type="predicted"/>
<keyword evidence="3" id="KW-1185">Reference proteome</keyword>
<evidence type="ECO:0000256" key="1">
    <source>
        <dbReference type="SAM" id="MobiDB-lite"/>
    </source>
</evidence>
<evidence type="ECO:0000313" key="3">
    <source>
        <dbReference type="Proteomes" id="UP000053858"/>
    </source>
</evidence>
<organism evidence="2 3">
    <name type="scientific">Charadrius vociferus</name>
    <name type="common">Killdeer</name>
    <name type="synonym">Aegialitis vocifera</name>
    <dbReference type="NCBI Taxonomy" id="50402"/>
    <lineage>
        <taxon>Eukaryota</taxon>
        <taxon>Metazoa</taxon>
        <taxon>Chordata</taxon>
        <taxon>Craniata</taxon>
        <taxon>Vertebrata</taxon>
        <taxon>Euteleostomi</taxon>
        <taxon>Archelosauria</taxon>
        <taxon>Archosauria</taxon>
        <taxon>Dinosauria</taxon>
        <taxon>Saurischia</taxon>
        <taxon>Theropoda</taxon>
        <taxon>Coelurosauria</taxon>
        <taxon>Aves</taxon>
        <taxon>Neognathae</taxon>
        <taxon>Neoaves</taxon>
        <taxon>Charadriiformes</taxon>
        <taxon>Charadriidae</taxon>
        <taxon>Charadrius</taxon>
    </lineage>
</organism>
<dbReference type="EMBL" id="KL869826">
    <property type="protein sequence ID" value="KGL86193.1"/>
    <property type="molecule type" value="Genomic_DNA"/>
</dbReference>
<gene>
    <name evidence="2" type="ORF">N301_04966</name>
</gene>